<feature type="compositionally biased region" description="Basic and acidic residues" evidence="12">
    <location>
        <begin position="505"/>
        <end position="524"/>
    </location>
</feature>
<reference evidence="14" key="2">
    <citation type="journal article" date="2021" name="Genome Biol. Evol.">
        <title>Developing a high-quality reference genome for a parasitic bivalve with doubly uniparental inheritance (Bivalvia: Unionida).</title>
        <authorList>
            <person name="Smith C.H."/>
        </authorList>
    </citation>
    <scope>NUCLEOTIDE SEQUENCE</scope>
    <source>
        <strain evidence="14">CHS0354</strain>
        <tissue evidence="14">Mantle</tissue>
    </source>
</reference>
<evidence type="ECO:0000256" key="7">
    <source>
        <dbReference type="ARBA" id="ARBA00023015"/>
    </source>
</evidence>
<dbReference type="InterPro" id="IPR017956">
    <property type="entry name" value="AT_hook_DNA-bd_motif"/>
</dbReference>
<feature type="compositionally biased region" description="Basic and acidic residues" evidence="12">
    <location>
        <begin position="555"/>
        <end position="568"/>
    </location>
</feature>
<feature type="compositionally biased region" description="Basic and acidic residues" evidence="12">
    <location>
        <begin position="771"/>
        <end position="795"/>
    </location>
</feature>
<evidence type="ECO:0000256" key="5">
    <source>
        <dbReference type="ARBA" id="ARBA00022771"/>
    </source>
</evidence>
<dbReference type="FunFam" id="3.30.160.60:FF:000345">
    <property type="entry name" value="Zinc finger protein Gfi-1"/>
    <property type="match status" value="1"/>
</dbReference>
<feature type="domain" description="C2H2-type" evidence="13">
    <location>
        <begin position="717"/>
        <end position="744"/>
    </location>
</feature>
<dbReference type="GO" id="GO:0001228">
    <property type="term" value="F:DNA-binding transcription activator activity, RNA polymerase II-specific"/>
    <property type="evidence" value="ECO:0007669"/>
    <property type="project" value="TreeGrafter"/>
</dbReference>
<comment type="subcellular location">
    <subcellularLocation>
        <location evidence="1">Nucleus</location>
    </subcellularLocation>
</comment>
<keyword evidence="6" id="KW-0862">Zinc</keyword>
<reference evidence="14" key="3">
    <citation type="submission" date="2023-05" db="EMBL/GenBank/DDBJ databases">
        <authorList>
            <person name="Smith C.H."/>
        </authorList>
    </citation>
    <scope>NUCLEOTIDE SEQUENCE</scope>
    <source>
        <strain evidence="14">CHS0354</strain>
        <tissue evidence="14">Mantle</tissue>
    </source>
</reference>
<evidence type="ECO:0000256" key="9">
    <source>
        <dbReference type="ARBA" id="ARBA00023163"/>
    </source>
</evidence>
<dbReference type="PRINTS" id="PR00929">
    <property type="entry name" value="ATHOOK"/>
</dbReference>
<feature type="domain" description="C2H2-type" evidence="13">
    <location>
        <begin position="1739"/>
        <end position="1766"/>
    </location>
</feature>
<feature type="domain" description="C2H2-type" evidence="13">
    <location>
        <begin position="1238"/>
        <end position="1265"/>
    </location>
</feature>
<evidence type="ECO:0000313" key="15">
    <source>
        <dbReference type="Proteomes" id="UP001195483"/>
    </source>
</evidence>
<feature type="region of interest" description="Disordered" evidence="12">
    <location>
        <begin position="1839"/>
        <end position="1861"/>
    </location>
</feature>
<dbReference type="FunFam" id="3.30.160.60:FF:000446">
    <property type="entry name" value="Zinc finger protein"/>
    <property type="match status" value="2"/>
</dbReference>
<dbReference type="EMBL" id="JAEAOA010000745">
    <property type="protein sequence ID" value="KAK3588186.1"/>
    <property type="molecule type" value="Genomic_DNA"/>
</dbReference>
<reference evidence="14" key="1">
    <citation type="journal article" date="2021" name="Genome Biol. Evol.">
        <title>A High-Quality Reference Genome for a Parasitic Bivalve with Doubly Uniparental Inheritance (Bivalvia: Unionida).</title>
        <authorList>
            <person name="Smith C.H."/>
        </authorList>
    </citation>
    <scope>NUCLEOTIDE SEQUENCE</scope>
    <source>
        <strain evidence="14">CHS0354</strain>
    </source>
</reference>
<feature type="domain" description="C2H2-type" evidence="13">
    <location>
        <begin position="1683"/>
        <end position="1710"/>
    </location>
</feature>
<evidence type="ECO:0000256" key="11">
    <source>
        <dbReference type="PROSITE-ProRule" id="PRU00042"/>
    </source>
</evidence>
<feature type="domain" description="C2H2-type" evidence="13">
    <location>
        <begin position="1294"/>
        <end position="1321"/>
    </location>
</feature>
<dbReference type="PROSITE" id="PS50157">
    <property type="entry name" value="ZINC_FINGER_C2H2_2"/>
    <property type="match status" value="23"/>
</dbReference>
<feature type="compositionally biased region" description="Basic and acidic residues" evidence="12">
    <location>
        <begin position="260"/>
        <end position="284"/>
    </location>
</feature>
<feature type="region of interest" description="Disordered" evidence="12">
    <location>
        <begin position="357"/>
        <end position="711"/>
    </location>
</feature>
<feature type="domain" description="C2H2-type" evidence="13">
    <location>
        <begin position="1266"/>
        <end position="1293"/>
    </location>
</feature>
<feature type="domain" description="C2H2-type" evidence="13">
    <location>
        <begin position="1767"/>
        <end position="1795"/>
    </location>
</feature>
<feature type="region of interest" description="Disordered" evidence="12">
    <location>
        <begin position="147"/>
        <end position="180"/>
    </location>
</feature>
<feature type="compositionally biased region" description="Basic and acidic residues" evidence="12">
    <location>
        <begin position="291"/>
        <end position="322"/>
    </location>
</feature>
<comment type="caution">
    <text evidence="14">The sequence shown here is derived from an EMBL/GenBank/DDBJ whole genome shotgun (WGS) entry which is preliminary data.</text>
</comment>
<evidence type="ECO:0000313" key="14">
    <source>
        <dbReference type="EMBL" id="KAK3588186.1"/>
    </source>
</evidence>
<feature type="domain" description="C2H2-type" evidence="13">
    <location>
        <begin position="1356"/>
        <end position="1384"/>
    </location>
</feature>
<dbReference type="Pfam" id="PF00096">
    <property type="entry name" value="zf-C2H2"/>
    <property type="match status" value="8"/>
</dbReference>
<dbReference type="Pfam" id="PF13894">
    <property type="entry name" value="zf-C2H2_4"/>
    <property type="match status" value="1"/>
</dbReference>
<dbReference type="PROSITE" id="PS00354">
    <property type="entry name" value="HMGI_Y"/>
    <property type="match status" value="1"/>
</dbReference>
<evidence type="ECO:0000256" key="2">
    <source>
        <dbReference type="ARBA" id="ARBA00006991"/>
    </source>
</evidence>
<feature type="region of interest" description="Disordered" evidence="12">
    <location>
        <begin position="260"/>
        <end position="322"/>
    </location>
</feature>
<dbReference type="InterPro" id="IPR000637">
    <property type="entry name" value="HMGI/Y_DNA-bd_CS"/>
</dbReference>
<feature type="domain" description="C2H2-type" evidence="13">
    <location>
        <begin position="1456"/>
        <end position="1485"/>
    </location>
</feature>
<dbReference type="FunFam" id="3.30.160.60:FF:000100">
    <property type="entry name" value="Zinc finger 45-like"/>
    <property type="match status" value="1"/>
</dbReference>
<dbReference type="Gene3D" id="3.30.160.60">
    <property type="entry name" value="Classic Zinc Finger"/>
    <property type="match status" value="18"/>
</dbReference>
<feature type="compositionally biased region" description="Basic and acidic residues" evidence="12">
    <location>
        <begin position="418"/>
        <end position="435"/>
    </location>
</feature>
<evidence type="ECO:0000256" key="8">
    <source>
        <dbReference type="ARBA" id="ARBA00023125"/>
    </source>
</evidence>
<feature type="domain" description="C2H2-type" evidence="13">
    <location>
        <begin position="1210"/>
        <end position="1237"/>
    </location>
</feature>
<organism evidence="14 15">
    <name type="scientific">Potamilus streckersoni</name>
    <dbReference type="NCBI Taxonomy" id="2493646"/>
    <lineage>
        <taxon>Eukaryota</taxon>
        <taxon>Metazoa</taxon>
        <taxon>Spiralia</taxon>
        <taxon>Lophotrochozoa</taxon>
        <taxon>Mollusca</taxon>
        <taxon>Bivalvia</taxon>
        <taxon>Autobranchia</taxon>
        <taxon>Heteroconchia</taxon>
        <taxon>Palaeoheterodonta</taxon>
        <taxon>Unionida</taxon>
        <taxon>Unionoidea</taxon>
        <taxon>Unionidae</taxon>
        <taxon>Ambleminae</taxon>
        <taxon>Lampsilini</taxon>
        <taxon>Potamilus</taxon>
    </lineage>
</organism>
<feature type="compositionally biased region" description="Acidic residues" evidence="12">
    <location>
        <begin position="668"/>
        <end position="677"/>
    </location>
</feature>
<feature type="domain" description="C2H2-type" evidence="13">
    <location>
        <begin position="1083"/>
        <end position="1107"/>
    </location>
</feature>
<feature type="domain" description="C2H2-type" evidence="13">
    <location>
        <begin position="1711"/>
        <end position="1738"/>
    </location>
</feature>
<feature type="compositionally biased region" description="Acidic residues" evidence="12">
    <location>
        <begin position="381"/>
        <end position="398"/>
    </location>
</feature>
<feature type="region of interest" description="Disordered" evidence="12">
    <location>
        <begin position="737"/>
        <end position="916"/>
    </location>
</feature>
<evidence type="ECO:0000256" key="10">
    <source>
        <dbReference type="ARBA" id="ARBA00023242"/>
    </source>
</evidence>
<feature type="compositionally biased region" description="Acidic residues" evidence="12">
    <location>
        <begin position="996"/>
        <end position="1010"/>
    </location>
</feature>
<feature type="domain" description="C2H2-type" evidence="13">
    <location>
        <begin position="1599"/>
        <end position="1626"/>
    </location>
</feature>
<keyword evidence="10" id="KW-0539">Nucleus</keyword>
<feature type="domain" description="C2H2-type" evidence="13">
    <location>
        <begin position="1627"/>
        <end position="1654"/>
    </location>
</feature>
<keyword evidence="3" id="KW-0479">Metal-binding</keyword>
<dbReference type="GO" id="GO:0008270">
    <property type="term" value="F:zinc ion binding"/>
    <property type="evidence" value="ECO:0007669"/>
    <property type="project" value="UniProtKB-KW"/>
</dbReference>
<evidence type="ECO:0000256" key="12">
    <source>
        <dbReference type="SAM" id="MobiDB-lite"/>
    </source>
</evidence>
<dbReference type="InterPro" id="IPR013087">
    <property type="entry name" value="Znf_C2H2_type"/>
</dbReference>
<sequence>MDERKKRTMWPEDPQPVLTDKDAVLRTDEAIDLLFSTPAEKAVKDLPMYPKGGTVYVFKPRSEGCRDDWQNDGYTWRNHGSSTLPRKDPKLKKKYFYAVMETGDMNFEFRKDVYMHLDAAEKEHGYTTLVHYIGDDGFDDVELKADNQANQSKDSKTEQEKLEDLEIRSENEEKKAKKIDESPNELVIVTETVVGLDAESGLMVTMETTREEVVQIEDVEGYAEEELEKGKVTIAKETSKDANVTVTTEVKEKCLDPETLTDKNKDTISGDKVTEKEIMDKEKPGSSQLEKVAKEGEQTGENKEEIAKEGEQTGENKEEKKQSIEKFNKMIESMCKDIDPEDMDFLFVVTDKKTGKKIHLGSLELSKARLAKQQAAKKSDGEEEEEEESAIPDQDGDGEQGGGKIQSSTARTTRGKRKAVEDGETTSKEDGDNRPKRGRPSLVPGKRPRMGKEDENSSSSSTPASGKYSRKGRDGDNAPKTVSSESEKMTPKLGRGQRKLGKAQDGSKVEEKTKDEDAVKSERASEEEEKEKENTAEKDSSVAQGSPKQGRGRPRIYEKVKKSDDTPKRGRGRPRKVDKEDDSGTAEKETLSIDTEKESDDTPKRGRGRPKKIEKEAEPGLSEKNKTPKGRGRPRKDQSSVSVESVERKTPAGRGRPRKRVLVHDSDSDFESEEEKDEAVTQKGYKRDTSFRTPIGSSFSPAASSDRRTNRGNVYKYQCEVCERSFHIEYLLEQHMKSHPAENAQRKYLAKKKQLDEITPRRNTPGRPPKRLRDSEDEREEKEAKKPKYSPEKVKAKVGRKPKAEVKKEEPVEVEEVIEIHSRSGRKIKLKKEVLAKEIEDEEEEEEYDDDRDENYEASEDEEDEEDKSGRNENKEEESKNNSEKKSHRIKKRFGETRTKRRRSQNSNMPKLEPDEKPICQICGKEFIRPLTLQRHLLLHYGEEYDCPYCDRFFRRKDYLKEHVKRRHKNVDLKDMPIYIRGKDEKPKVDILVDQGDGEESSQDGEDESPDTPKPKRKHQCLECGRIFNFHVTLMTHIRKKHWTSTSEVIGRSIICNICKKRFNSQLALTHHQRIHKPQNRKHRCKYCNEAFTSRDRLRRHIKSEHAYVDTLMYYSYKKVENQVVCEICDKEFDDMEVYLDHRLDHLIFQCQCRNCGHGFSSEEELNKHQESKCQEVDRYLQCGLCELRFISYDTRRKHLKSAHPNMGEFHCVRCGQKFESKKEVGFHVDYHEAEKIFKCETCDRRFMEKRNLISHRTLHLGSRTHGCTVCKRKYFSKKSLYRHMRLHTSEKNYACITCGKRFMYSDDLAKHVKIHITDENGLPVREHLCTICGKGFSLKNRLTRHMQTHESERNFACDICGKRYQTSSSLRSHRIFKHMPENADLYPLKKLICEVCGYMTYVKNRLKRHMQTHLPSRQFECEYCHKMFQTSSSLGTHKMRHMPPKRNSKGELVLYKCTWDNCKKTYTKKATIKRHILAHVWKMKRGKAFCNCSDCRESRRQKIVPAKIDGEVVLSEENVEKLISGSQQVDESVVITDDITLAEVNPNVSVDEKSTETDDLDGVEGDETNVSTQTEEGGEEQKENQIKYITLENQKLPYFCPRCDEEYETACKLVEHMDVHSDDSIFTCDICGSSYMEKRTLQEHMSIHSGDRPFMCTDCGKSFRTKTCYRQHAFIHAKIKPYICSYCGHGFTQKGYFNEHLRRHTGEKPFGCKFCGKRFVSKELLRRHMYVHTGNKPHLCTDCGKSFVERQHLAAHIRTHKNERPFQCNVCPKAFYTNSKLQRHLNSVHSVIRGKTVQFIGPKDGQVTGWKKTRIIGKEFKSSVIYVNSHGQVIQTFTNPEDIKQEADDSDEEEESESIEIPSGAIEVHTRRDSTGHIQVFAQPFEEGSTQTVQMSNASTDTDGQEVYTQEIVAGTTQILQSNSVYSNTISESEVQTVTDVIKQALAEAGQGDGTGHIEVITQEVSGGHIHTDSEGNIQILAHSGDGTEIGENFSINIGEDGTVDLAELEKIEALRNLYQSATSDQPIVIVLESQHSE</sequence>
<dbReference type="Pfam" id="PF13912">
    <property type="entry name" value="zf-C2H2_6"/>
    <property type="match status" value="3"/>
</dbReference>
<keyword evidence="9" id="KW-0804">Transcription</keyword>
<evidence type="ECO:0000256" key="3">
    <source>
        <dbReference type="ARBA" id="ARBA00022723"/>
    </source>
</evidence>
<dbReference type="PANTHER" id="PTHR24376:SF216">
    <property type="entry name" value="ZINC FINGER PROTEIN 420-LIKE"/>
    <property type="match status" value="1"/>
</dbReference>
<feature type="domain" description="C2H2-type" evidence="13">
    <location>
        <begin position="1054"/>
        <end position="1081"/>
    </location>
</feature>
<dbReference type="SUPFAM" id="SSF57667">
    <property type="entry name" value="beta-beta-alpha zinc fingers"/>
    <property type="match status" value="10"/>
</dbReference>
<feature type="domain" description="C2H2-type" evidence="13">
    <location>
        <begin position="945"/>
        <end position="968"/>
    </location>
</feature>
<comment type="similarity">
    <text evidence="2">Belongs to the krueppel C2H2-type zinc-finger protein family.</text>
</comment>
<keyword evidence="15" id="KW-1185">Reference proteome</keyword>
<dbReference type="SMART" id="SM00355">
    <property type="entry name" value="ZnF_C2H2"/>
    <property type="match status" value="25"/>
</dbReference>
<feature type="region of interest" description="Disordered" evidence="12">
    <location>
        <begin position="995"/>
        <end position="1018"/>
    </location>
</feature>
<feature type="domain" description="C2H2-type" evidence="13">
    <location>
        <begin position="1392"/>
        <end position="1419"/>
    </location>
</feature>
<keyword evidence="7" id="KW-0805">Transcription regulation</keyword>
<feature type="compositionally biased region" description="Polar residues" evidence="12">
    <location>
        <begin position="691"/>
        <end position="703"/>
    </location>
</feature>
<feature type="domain" description="C2H2-type" evidence="13">
    <location>
        <begin position="1420"/>
        <end position="1447"/>
    </location>
</feature>
<gene>
    <name evidence="14" type="ORF">CHS0354_012247</name>
</gene>
<keyword evidence="4" id="KW-0677">Repeat</keyword>
<feature type="compositionally biased region" description="Acidic residues" evidence="12">
    <location>
        <begin position="839"/>
        <end position="867"/>
    </location>
</feature>
<feature type="domain" description="C2H2-type" evidence="13">
    <location>
        <begin position="1655"/>
        <end position="1682"/>
    </location>
</feature>
<dbReference type="PANTHER" id="PTHR24376">
    <property type="entry name" value="ZINC FINGER PROTEIN"/>
    <property type="match status" value="1"/>
</dbReference>
<dbReference type="PROSITE" id="PS00028">
    <property type="entry name" value="ZINC_FINGER_C2H2_1"/>
    <property type="match status" value="22"/>
</dbReference>
<feature type="domain" description="C2H2-type" evidence="13">
    <location>
        <begin position="1149"/>
        <end position="1178"/>
    </location>
</feature>
<feature type="compositionally biased region" description="Basic and acidic residues" evidence="12">
    <location>
        <begin position="153"/>
        <end position="180"/>
    </location>
</feature>
<dbReference type="FunFam" id="3.30.160.60:FF:000624">
    <property type="entry name" value="zinc finger protein 697"/>
    <property type="match status" value="1"/>
</dbReference>
<feature type="domain" description="C2H2-type" evidence="13">
    <location>
        <begin position="918"/>
        <end position="945"/>
    </location>
</feature>
<evidence type="ECO:0000256" key="1">
    <source>
        <dbReference type="ARBA" id="ARBA00004123"/>
    </source>
</evidence>
<evidence type="ECO:0000259" key="13">
    <source>
        <dbReference type="PROSITE" id="PS50157"/>
    </source>
</evidence>
<dbReference type="GO" id="GO:0000978">
    <property type="term" value="F:RNA polymerase II cis-regulatory region sequence-specific DNA binding"/>
    <property type="evidence" value="ECO:0007669"/>
    <property type="project" value="TreeGrafter"/>
</dbReference>
<name>A0AAE0SA81_9BIVA</name>
<dbReference type="InterPro" id="IPR036236">
    <property type="entry name" value="Znf_C2H2_sf"/>
</dbReference>
<dbReference type="SMART" id="SM00384">
    <property type="entry name" value="AT_hook"/>
    <property type="match status" value="5"/>
</dbReference>
<dbReference type="FunFam" id="3.30.160.60:FF:001370">
    <property type="entry name" value="Zinc finger protein"/>
    <property type="match status" value="1"/>
</dbReference>
<feature type="region of interest" description="Disordered" evidence="12">
    <location>
        <begin position="1549"/>
        <end position="1583"/>
    </location>
</feature>
<feature type="compositionally biased region" description="Acidic residues" evidence="12">
    <location>
        <begin position="1558"/>
        <end position="1568"/>
    </location>
</feature>
<accession>A0AAE0SA81</accession>
<feature type="compositionally biased region" description="Basic and acidic residues" evidence="12">
    <location>
        <begin position="585"/>
        <end position="604"/>
    </location>
</feature>
<feature type="compositionally biased region" description="Acidic residues" evidence="12">
    <location>
        <begin position="1849"/>
        <end position="1859"/>
    </location>
</feature>
<keyword evidence="5 11" id="KW-0863">Zinc-finger</keyword>
<dbReference type="GO" id="GO:0005634">
    <property type="term" value="C:nucleus"/>
    <property type="evidence" value="ECO:0007669"/>
    <property type="project" value="UniProtKB-SubCell"/>
</dbReference>
<evidence type="ECO:0000256" key="6">
    <source>
        <dbReference type="ARBA" id="ARBA00022833"/>
    </source>
</evidence>
<feature type="compositionally biased region" description="Basic and acidic residues" evidence="12">
    <location>
        <begin position="802"/>
        <end position="811"/>
    </location>
</feature>
<proteinExistence type="inferred from homology"/>
<feature type="domain" description="C2H2-type" evidence="13">
    <location>
        <begin position="1019"/>
        <end position="1042"/>
    </location>
</feature>
<feature type="compositionally biased region" description="Basic and acidic residues" evidence="12">
    <location>
        <begin position="611"/>
        <end position="626"/>
    </location>
</feature>
<keyword evidence="8" id="KW-0238">DNA-binding</keyword>
<protein>
    <recommendedName>
        <fullName evidence="13">C2H2-type domain-containing protein</fullName>
    </recommendedName>
</protein>
<feature type="compositionally biased region" description="Basic and acidic residues" evidence="12">
    <location>
        <begin position="868"/>
        <end position="885"/>
    </location>
</feature>
<feature type="domain" description="C2H2-type" evidence="13">
    <location>
        <begin position="1328"/>
        <end position="1355"/>
    </location>
</feature>
<evidence type="ECO:0000256" key="4">
    <source>
        <dbReference type="ARBA" id="ARBA00022737"/>
    </source>
</evidence>
<feature type="compositionally biased region" description="Basic and acidic residues" evidence="12">
    <location>
        <begin position="531"/>
        <end position="540"/>
    </location>
</feature>
<dbReference type="Proteomes" id="UP001195483">
    <property type="component" value="Unassembled WGS sequence"/>
</dbReference>